<evidence type="ECO:0000313" key="5">
    <source>
        <dbReference type="Proteomes" id="UP000632377"/>
    </source>
</evidence>
<feature type="coiled-coil region" evidence="1">
    <location>
        <begin position="189"/>
        <end position="257"/>
    </location>
</feature>
<keyword evidence="2" id="KW-0472">Membrane</keyword>
<feature type="coiled-coil region" evidence="1">
    <location>
        <begin position="602"/>
        <end position="646"/>
    </location>
</feature>
<keyword evidence="2" id="KW-1133">Transmembrane helix</keyword>
<dbReference type="InterPro" id="IPR038734">
    <property type="entry name" value="YhaN_AAA"/>
</dbReference>
<evidence type="ECO:0000256" key="2">
    <source>
        <dbReference type="SAM" id="Phobius"/>
    </source>
</evidence>
<keyword evidence="5" id="KW-1185">Reference proteome</keyword>
<feature type="transmembrane region" description="Helical" evidence="2">
    <location>
        <begin position="448"/>
        <end position="468"/>
    </location>
</feature>
<comment type="caution">
    <text evidence="4">The sequence shown here is derived from an EMBL/GenBank/DDBJ whole genome shotgun (WGS) entry which is preliminary data.</text>
</comment>
<dbReference type="SUPFAM" id="SSF52540">
    <property type="entry name" value="P-loop containing nucleoside triphosphate hydrolases"/>
    <property type="match status" value="2"/>
</dbReference>
<evidence type="ECO:0000256" key="1">
    <source>
        <dbReference type="SAM" id="Coils"/>
    </source>
</evidence>
<protein>
    <submittedName>
        <fullName evidence="4">AAA family ATPase</fullName>
    </submittedName>
</protein>
<gene>
    <name evidence="4" type="ORF">JK636_21335</name>
</gene>
<dbReference type="PANTHER" id="PTHR41259">
    <property type="entry name" value="DOUBLE-STRAND BREAK REPAIR RAD50 ATPASE, PUTATIVE-RELATED"/>
    <property type="match status" value="1"/>
</dbReference>
<dbReference type="Gene3D" id="3.40.50.300">
    <property type="entry name" value="P-loop containing nucleotide triphosphate hydrolases"/>
    <property type="match status" value="2"/>
</dbReference>
<proteinExistence type="predicted"/>
<evidence type="ECO:0000313" key="4">
    <source>
        <dbReference type="EMBL" id="MBL4938259.1"/>
    </source>
</evidence>
<evidence type="ECO:0000259" key="3">
    <source>
        <dbReference type="Pfam" id="PF13514"/>
    </source>
</evidence>
<dbReference type="InterPro" id="IPR027417">
    <property type="entry name" value="P-loop_NTPase"/>
</dbReference>
<feature type="coiled-coil region" evidence="1">
    <location>
        <begin position="550"/>
        <end position="577"/>
    </location>
</feature>
<keyword evidence="2" id="KW-0812">Transmembrane</keyword>
<keyword evidence="1" id="KW-0175">Coiled coil</keyword>
<feature type="transmembrane region" description="Helical" evidence="2">
    <location>
        <begin position="420"/>
        <end position="442"/>
    </location>
</feature>
<dbReference type="Proteomes" id="UP000632377">
    <property type="component" value="Unassembled WGS sequence"/>
</dbReference>
<dbReference type="Pfam" id="PF13514">
    <property type="entry name" value="AAA_27"/>
    <property type="match status" value="1"/>
</dbReference>
<dbReference type="EMBL" id="JAESWC010000018">
    <property type="protein sequence ID" value="MBL4938259.1"/>
    <property type="molecule type" value="Genomic_DNA"/>
</dbReference>
<name>A0ABS1TFW1_9CLOT</name>
<dbReference type="PANTHER" id="PTHR41259:SF1">
    <property type="entry name" value="DOUBLE-STRAND BREAK REPAIR RAD50 ATPASE, PUTATIVE-RELATED"/>
    <property type="match status" value="1"/>
</dbReference>
<sequence>MKIKRLYIGSYGIYRNELLENISSKIVVIGGLNRSGKTTLLEILRHMPYGFTKRLKDSKEDYYVEADLQDSFNQLYTMRVEGLKEPKIIRKFNGEEAFLKDIYGNVDRFTYSQLYTITLDELKKSNIKAEEEKLQAVLLGAGLRDIVHIPKITEELRKEKEKIGGKLGNPNTKLFKNYYERVVEGVSQREEALSELEEYNKKTSELKRLDKEIEIAEDNLLKKQQKLIVFETTKAYYDEYTERIEALKELENVKLEELKHYKDFPSLDRFQALQEEYNLAYKNYSEAGKDFQKNIKHFDTNLYEKLINYKSDIKEISKKLSGLEEKTDNYYALQASYQRKKEEILVRMNSLNEGWKGDFLIILNMNCDFIEQDKLISLVEYIKQLDDKKNKIQWDKESINLQKKNINEDSKKTKSEDLGIFINNYLYTSLGIFFVGVLLTFFNKSLGTILALSGVLASALYFFIKYTLSNNAGSKRRDLSLQADSLISKEKILDQELQAIDSSLEYYNKELQGYKDMLSLKEDISPLGLLQYFKEVQGLKKEITYLGGEGKSLAKEKGELREELEKIKNLLEQISDYNLYNEKSIEKQAFLMFDEVKLIIQQLIYAEELENTEARLKNLEIKIRKLLNLEENQEELVNLLDKIIEQYKMYSYYEALSKKIELIDKQIIQVMNSESVRQAFASVCSEEILNSKDSIYCFNKFYTSYSSIEHMNRKYIELTDEIKNEVKIIGNLKESKHSLKIELQNLASSSKLEKAQTIIDEGRDKLKELAVKFSVYSAAEYILENVQHNFMSNAKDSLLTGASDIFIEITSGEYKTVIPGENLLQADYKTLKHNGEVQDSINMLSRGTGEQLYLSVRLNRIKAMEPKLPIILDEPFVNFDSNHTKNTLKILSKLSENNQIIILTCHGKLIELLSSVSSEVQYFNLENGKFSLCTDKELIDRLSENKN</sequence>
<feature type="domain" description="YhaN AAA" evidence="3">
    <location>
        <begin position="1"/>
        <end position="171"/>
    </location>
</feature>
<accession>A0ABS1TFW1</accession>
<organism evidence="4 5">
    <name type="scientific">Clostridium rhizosphaerae</name>
    <dbReference type="NCBI Taxonomy" id="2803861"/>
    <lineage>
        <taxon>Bacteria</taxon>
        <taxon>Bacillati</taxon>
        <taxon>Bacillota</taxon>
        <taxon>Clostridia</taxon>
        <taxon>Eubacteriales</taxon>
        <taxon>Clostridiaceae</taxon>
        <taxon>Clostridium</taxon>
    </lineage>
</organism>
<dbReference type="RefSeq" id="WP_202750982.1">
    <property type="nucleotide sequence ID" value="NZ_JAESWC010000018.1"/>
</dbReference>
<reference evidence="4 5" key="1">
    <citation type="submission" date="2021-01" db="EMBL/GenBank/DDBJ databases">
        <title>Genome public.</title>
        <authorList>
            <person name="Liu C."/>
            <person name="Sun Q."/>
        </authorList>
    </citation>
    <scope>NUCLEOTIDE SEQUENCE [LARGE SCALE GENOMIC DNA]</scope>
    <source>
        <strain evidence="4 5">YIM B02515</strain>
    </source>
</reference>